<keyword evidence="3 8" id="KW-0547">Nucleotide-binding</keyword>
<gene>
    <name evidence="10" type="ORF">XE03_1907</name>
</gene>
<dbReference type="PANTHER" id="PTHR10513">
    <property type="entry name" value="DEOXYNUCLEOSIDE KINASE"/>
    <property type="match status" value="1"/>
</dbReference>
<dbReference type="InterPro" id="IPR002624">
    <property type="entry name" value="DCK/DGK"/>
</dbReference>
<evidence type="ECO:0000256" key="7">
    <source>
        <dbReference type="PIRSR" id="PIRSR000705-2"/>
    </source>
</evidence>
<organism evidence="10 11">
    <name type="scientific">candidate division TA06 bacterium 34_109</name>
    <dbReference type="NCBI Taxonomy" id="1635277"/>
    <lineage>
        <taxon>Bacteria</taxon>
        <taxon>Bacteria division TA06</taxon>
    </lineage>
</organism>
<evidence type="ECO:0000256" key="4">
    <source>
        <dbReference type="ARBA" id="ARBA00022777"/>
    </source>
</evidence>
<comment type="caution">
    <text evidence="10">The sequence shown here is derived from an EMBL/GenBank/DDBJ whole genome shotgun (WGS) entry which is preliminary data.</text>
</comment>
<dbReference type="PIRSF" id="PIRSF000705">
    <property type="entry name" value="DNK"/>
    <property type="match status" value="1"/>
</dbReference>
<feature type="binding site" evidence="7">
    <location>
        <position position="45"/>
    </location>
    <ligand>
        <name>substrate</name>
    </ligand>
</feature>
<dbReference type="InterPro" id="IPR050566">
    <property type="entry name" value="Deoxyribonucleoside_kinase"/>
</dbReference>
<keyword evidence="5 8" id="KW-0067">ATP-binding</keyword>
<evidence type="ECO:0000313" key="10">
    <source>
        <dbReference type="EMBL" id="KUK85753.1"/>
    </source>
</evidence>
<dbReference type="PANTHER" id="PTHR10513:SF35">
    <property type="entry name" value="DEOXYADENOSINE KINASE"/>
    <property type="match status" value="1"/>
</dbReference>
<evidence type="ECO:0000256" key="5">
    <source>
        <dbReference type="ARBA" id="ARBA00022840"/>
    </source>
</evidence>
<evidence type="ECO:0000256" key="8">
    <source>
        <dbReference type="PIRSR" id="PIRSR000705-3"/>
    </source>
</evidence>
<dbReference type="GO" id="GO:0005737">
    <property type="term" value="C:cytoplasm"/>
    <property type="evidence" value="ECO:0007669"/>
    <property type="project" value="TreeGrafter"/>
</dbReference>
<accession>A0A101I027</accession>
<feature type="binding site" evidence="7">
    <location>
        <position position="147"/>
    </location>
    <ligand>
        <name>substrate</name>
    </ligand>
</feature>
<dbReference type="Gene3D" id="3.40.50.300">
    <property type="entry name" value="P-loop containing nucleotide triphosphate hydrolases"/>
    <property type="match status" value="1"/>
</dbReference>
<evidence type="ECO:0000259" key="9">
    <source>
        <dbReference type="Pfam" id="PF01712"/>
    </source>
</evidence>
<dbReference type="Proteomes" id="UP000053467">
    <property type="component" value="Unassembled WGS sequence"/>
</dbReference>
<dbReference type="FunFam" id="3.40.50.300:FF:000659">
    <property type="entry name" value="Deoxyguanosine kinase"/>
    <property type="match status" value="1"/>
</dbReference>
<feature type="active site" description="Proton acceptor" evidence="6">
    <location>
        <position position="80"/>
    </location>
</feature>
<evidence type="ECO:0000313" key="11">
    <source>
        <dbReference type="Proteomes" id="UP000053467"/>
    </source>
</evidence>
<evidence type="ECO:0000256" key="6">
    <source>
        <dbReference type="PIRSR" id="PIRSR000705-1"/>
    </source>
</evidence>
<dbReference type="GO" id="GO:0005524">
    <property type="term" value="F:ATP binding"/>
    <property type="evidence" value="ECO:0007669"/>
    <property type="project" value="UniProtKB-KW"/>
</dbReference>
<dbReference type="EMBL" id="LGGX01000044">
    <property type="protein sequence ID" value="KUK85753.1"/>
    <property type="molecule type" value="Genomic_DNA"/>
</dbReference>
<evidence type="ECO:0000256" key="2">
    <source>
        <dbReference type="ARBA" id="ARBA00022679"/>
    </source>
</evidence>
<keyword evidence="2" id="KW-0808">Transferase</keyword>
<feature type="binding site" evidence="7">
    <location>
        <position position="33"/>
    </location>
    <ligand>
        <name>substrate</name>
    </ligand>
</feature>
<evidence type="ECO:0000256" key="3">
    <source>
        <dbReference type="ARBA" id="ARBA00022741"/>
    </source>
</evidence>
<dbReference type="AlphaFoldDB" id="A0A101I027"/>
<dbReference type="GO" id="GO:0019136">
    <property type="term" value="F:deoxynucleoside kinase activity"/>
    <property type="evidence" value="ECO:0007669"/>
    <property type="project" value="InterPro"/>
</dbReference>
<feature type="binding site" evidence="8">
    <location>
        <begin position="182"/>
        <end position="184"/>
    </location>
    <ligand>
        <name>ATP</name>
        <dbReference type="ChEBI" id="CHEBI:30616"/>
    </ligand>
</feature>
<dbReference type="Pfam" id="PF01712">
    <property type="entry name" value="dNK"/>
    <property type="match status" value="1"/>
</dbReference>
<dbReference type="PATRIC" id="fig|1635277.3.peg.792"/>
<keyword evidence="4 10" id="KW-0418">Kinase</keyword>
<feature type="binding site" evidence="7">
    <location>
        <position position="81"/>
    </location>
    <ligand>
        <name>substrate</name>
    </ligand>
</feature>
<dbReference type="SUPFAM" id="SSF52540">
    <property type="entry name" value="P-loop containing nucleoside triphosphate hydrolases"/>
    <property type="match status" value="1"/>
</dbReference>
<feature type="binding site" evidence="8">
    <location>
        <begin position="9"/>
        <end position="17"/>
    </location>
    <ligand>
        <name>ATP</name>
        <dbReference type="ChEBI" id="CHEBI:30616"/>
    </ligand>
</feature>
<evidence type="ECO:0000256" key="1">
    <source>
        <dbReference type="ARBA" id="ARBA00007420"/>
    </source>
</evidence>
<feature type="binding site" evidence="7">
    <location>
        <position position="86"/>
    </location>
    <ligand>
        <name>substrate</name>
    </ligand>
</feature>
<protein>
    <submittedName>
        <fullName evidence="10">Deoxyguanosine kinase / deoxyadenosine kinase subunit</fullName>
    </submittedName>
</protein>
<name>A0A101I027_UNCT6</name>
<reference evidence="11" key="1">
    <citation type="journal article" date="2015" name="MBio">
        <title>Genome-Resolved Metagenomic Analysis Reveals Roles for Candidate Phyla and Other Microbial Community Members in Biogeochemical Transformations in Oil Reservoirs.</title>
        <authorList>
            <person name="Hu P."/>
            <person name="Tom L."/>
            <person name="Singh A."/>
            <person name="Thomas B.C."/>
            <person name="Baker B.J."/>
            <person name="Piceno Y.M."/>
            <person name="Andersen G.L."/>
            <person name="Banfield J.F."/>
        </authorList>
    </citation>
    <scope>NUCLEOTIDE SEQUENCE [LARGE SCALE GENOMIC DNA]</scope>
</reference>
<dbReference type="InterPro" id="IPR031314">
    <property type="entry name" value="DNK_dom"/>
</dbReference>
<feature type="binding site" evidence="8">
    <location>
        <begin position="138"/>
        <end position="142"/>
    </location>
    <ligand>
        <name>ATP</name>
        <dbReference type="ChEBI" id="CHEBI:30616"/>
    </ligand>
</feature>
<feature type="binding site" evidence="7">
    <location>
        <position position="56"/>
    </location>
    <ligand>
        <name>substrate</name>
    </ligand>
</feature>
<dbReference type="InterPro" id="IPR027417">
    <property type="entry name" value="P-loop_NTPase"/>
</dbReference>
<proteinExistence type="inferred from homology"/>
<sequence>MKKFIIVSGNIGSGKSSLTELLSKQLGWKAFYEVVENNPYLEDFYHDMKRWSFHLQIFFLSKRFQHHQTIIRDPSSVVQDRSIYEDVDIFAKNLYEQGLMNPRDYHNYRELFKIMVDFLSPPDLIIYLQASIPTLQHRIALRGRDYEQMISRTYLEQLNILYEQWVEDFHLCPILKVTTDELDFVKEPTHLQLIVDQIKAKLQGLEKVSFHPTDFK</sequence>
<feature type="domain" description="Deoxynucleoside kinase" evidence="9">
    <location>
        <begin position="5"/>
        <end position="200"/>
    </location>
</feature>
<dbReference type="CDD" id="cd01673">
    <property type="entry name" value="dNK"/>
    <property type="match status" value="1"/>
</dbReference>
<comment type="similarity">
    <text evidence="1">Belongs to the DCK/DGK family.</text>
</comment>